<keyword evidence="4" id="KW-1185">Reference proteome</keyword>
<accession>A0ABP7V271</accession>
<feature type="transmembrane region" description="Helical" evidence="2">
    <location>
        <begin position="67"/>
        <end position="90"/>
    </location>
</feature>
<evidence type="ECO:0000313" key="3">
    <source>
        <dbReference type="EMBL" id="GAA4056501.1"/>
    </source>
</evidence>
<dbReference type="Pfam" id="PF07332">
    <property type="entry name" value="Phage_holin_3_6"/>
    <property type="match status" value="1"/>
</dbReference>
<protein>
    <recommendedName>
        <fullName evidence="5">Phage holin family protein</fullName>
    </recommendedName>
</protein>
<sequence length="154" mass="15651">MVSVRGDQRPGHRPADVSLDGASADASAGELVAQAGRQIGELVRQEMELARVEMAGKARNAGKSAGLFGGAGAVAFYGGAALVGAAVAGLAVVWPVWAAALVVGVVLLALAGVLALTGRNRLDRATPPAPAAAAASVREDVHEIKDHLHRRHSR</sequence>
<feature type="transmembrane region" description="Helical" evidence="2">
    <location>
        <begin position="96"/>
        <end position="116"/>
    </location>
</feature>
<dbReference type="Proteomes" id="UP001500683">
    <property type="component" value="Unassembled WGS sequence"/>
</dbReference>
<keyword evidence="2" id="KW-0472">Membrane</keyword>
<reference evidence="4" key="1">
    <citation type="journal article" date="2019" name="Int. J. Syst. Evol. Microbiol.">
        <title>The Global Catalogue of Microorganisms (GCM) 10K type strain sequencing project: providing services to taxonomists for standard genome sequencing and annotation.</title>
        <authorList>
            <consortium name="The Broad Institute Genomics Platform"/>
            <consortium name="The Broad Institute Genome Sequencing Center for Infectious Disease"/>
            <person name="Wu L."/>
            <person name="Ma J."/>
        </authorList>
    </citation>
    <scope>NUCLEOTIDE SEQUENCE [LARGE SCALE GENOMIC DNA]</scope>
    <source>
        <strain evidence="4">JCM 16702</strain>
    </source>
</reference>
<evidence type="ECO:0000256" key="1">
    <source>
        <dbReference type="SAM" id="MobiDB-lite"/>
    </source>
</evidence>
<feature type="region of interest" description="Disordered" evidence="1">
    <location>
        <begin position="1"/>
        <end position="20"/>
    </location>
</feature>
<dbReference type="EMBL" id="BAAAZG010000001">
    <property type="protein sequence ID" value="GAA4056501.1"/>
    <property type="molecule type" value="Genomic_DNA"/>
</dbReference>
<dbReference type="RefSeq" id="WP_344939932.1">
    <property type="nucleotide sequence ID" value="NZ_BAAAZG010000001.1"/>
</dbReference>
<keyword evidence="2" id="KW-0812">Transmembrane</keyword>
<dbReference type="InterPro" id="IPR009937">
    <property type="entry name" value="Phage_holin_3_6"/>
</dbReference>
<evidence type="ECO:0008006" key="5">
    <source>
        <dbReference type="Google" id="ProtNLM"/>
    </source>
</evidence>
<evidence type="ECO:0000256" key="2">
    <source>
        <dbReference type="SAM" id="Phobius"/>
    </source>
</evidence>
<evidence type="ECO:0000313" key="4">
    <source>
        <dbReference type="Proteomes" id="UP001500683"/>
    </source>
</evidence>
<keyword evidence="2" id="KW-1133">Transmembrane helix</keyword>
<gene>
    <name evidence="3" type="ORF">GCM10022214_05200</name>
</gene>
<organism evidence="3 4">
    <name type="scientific">Actinomadura miaoliensis</name>
    <dbReference type="NCBI Taxonomy" id="430685"/>
    <lineage>
        <taxon>Bacteria</taxon>
        <taxon>Bacillati</taxon>
        <taxon>Actinomycetota</taxon>
        <taxon>Actinomycetes</taxon>
        <taxon>Streptosporangiales</taxon>
        <taxon>Thermomonosporaceae</taxon>
        <taxon>Actinomadura</taxon>
    </lineage>
</organism>
<comment type="caution">
    <text evidence="3">The sequence shown here is derived from an EMBL/GenBank/DDBJ whole genome shotgun (WGS) entry which is preliminary data.</text>
</comment>
<name>A0ABP7V271_9ACTN</name>
<feature type="compositionally biased region" description="Basic and acidic residues" evidence="1">
    <location>
        <begin position="1"/>
        <end position="15"/>
    </location>
</feature>
<proteinExistence type="predicted"/>